<dbReference type="EMBL" id="MTKT01000805">
    <property type="protein sequence ID" value="OWM87835.1"/>
    <property type="molecule type" value="Genomic_DNA"/>
</dbReference>
<feature type="compositionally biased region" description="Basic and acidic residues" evidence="1">
    <location>
        <begin position="43"/>
        <end position="58"/>
    </location>
</feature>
<sequence length="93" mass="10229">MELIKLRRGCSRCYGASDWRFAGAALGCVQQRSRPRVSGMGRESGEEGDIRTRIRPDSGWDPTSKPEPTRDHSRSSTSAFNGHMDGLNCAIST</sequence>
<accession>A0A218XRM2</accession>
<reference evidence="3" key="1">
    <citation type="journal article" date="2017" name="Plant J.">
        <title>The pomegranate (Punica granatum L.) genome and the genomics of punicalagin biosynthesis.</title>
        <authorList>
            <person name="Qin G."/>
            <person name="Xu C."/>
            <person name="Ming R."/>
            <person name="Tang H."/>
            <person name="Guyot R."/>
            <person name="Kramer E.M."/>
            <person name="Hu Y."/>
            <person name="Yi X."/>
            <person name="Qi Y."/>
            <person name="Xu X."/>
            <person name="Gao Z."/>
            <person name="Pan H."/>
            <person name="Jian J."/>
            <person name="Tian Y."/>
            <person name="Yue Z."/>
            <person name="Xu Y."/>
        </authorList>
    </citation>
    <scope>NUCLEOTIDE SEQUENCE [LARGE SCALE GENOMIC DNA]</scope>
    <source>
        <strain evidence="3">cv. Dabenzi</strain>
    </source>
</reference>
<comment type="caution">
    <text evidence="2">The sequence shown here is derived from an EMBL/GenBank/DDBJ whole genome shotgun (WGS) entry which is preliminary data.</text>
</comment>
<name>A0A218XRM2_PUNGR</name>
<evidence type="ECO:0000313" key="3">
    <source>
        <dbReference type="Proteomes" id="UP000197138"/>
    </source>
</evidence>
<evidence type="ECO:0000256" key="1">
    <source>
        <dbReference type="SAM" id="MobiDB-lite"/>
    </source>
</evidence>
<dbReference type="Proteomes" id="UP000197138">
    <property type="component" value="Unassembled WGS sequence"/>
</dbReference>
<evidence type="ECO:0000313" key="2">
    <source>
        <dbReference type="EMBL" id="OWM87835.1"/>
    </source>
</evidence>
<organism evidence="2 3">
    <name type="scientific">Punica granatum</name>
    <name type="common">Pomegranate</name>
    <dbReference type="NCBI Taxonomy" id="22663"/>
    <lineage>
        <taxon>Eukaryota</taxon>
        <taxon>Viridiplantae</taxon>
        <taxon>Streptophyta</taxon>
        <taxon>Embryophyta</taxon>
        <taxon>Tracheophyta</taxon>
        <taxon>Spermatophyta</taxon>
        <taxon>Magnoliopsida</taxon>
        <taxon>eudicotyledons</taxon>
        <taxon>Gunneridae</taxon>
        <taxon>Pentapetalae</taxon>
        <taxon>rosids</taxon>
        <taxon>malvids</taxon>
        <taxon>Myrtales</taxon>
        <taxon>Lythraceae</taxon>
        <taxon>Punica</taxon>
    </lineage>
</organism>
<protein>
    <submittedName>
        <fullName evidence="2">Uncharacterized protein</fullName>
    </submittedName>
</protein>
<dbReference type="AlphaFoldDB" id="A0A218XRM2"/>
<feature type="region of interest" description="Disordered" evidence="1">
    <location>
        <begin position="31"/>
        <end position="93"/>
    </location>
</feature>
<gene>
    <name evidence="2" type="ORF">CDL15_Pgr019419</name>
</gene>
<proteinExistence type="predicted"/>